<dbReference type="CDD" id="cd03124">
    <property type="entry name" value="alpha_CA_prokaryotic_like"/>
    <property type="match status" value="1"/>
</dbReference>
<keyword evidence="5" id="KW-0456">Lyase</keyword>
<dbReference type="Pfam" id="PF00194">
    <property type="entry name" value="Carb_anhydrase"/>
    <property type="match status" value="1"/>
</dbReference>
<dbReference type="EC" id="4.2.1.1" evidence="2"/>
<dbReference type="InterPro" id="IPR041891">
    <property type="entry name" value="Alpha_CA_prokaryot-like"/>
</dbReference>
<dbReference type="SMART" id="SM01057">
    <property type="entry name" value="Carb_anhydrase"/>
    <property type="match status" value="1"/>
</dbReference>
<feature type="chain" id="PRO_5045848807" description="carbonic anhydrase" evidence="7">
    <location>
        <begin position="25"/>
        <end position="252"/>
    </location>
</feature>
<evidence type="ECO:0000256" key="6">
    <source>
        <dbReference type="ARBA" id="ARBA00048348"/>
    </source>
</evidence>
<accession>A0ABV7UFZ5</accession>
<keyword evidence="4" id="KW-0862">Zinc</keyword>
<proteinExistence type="inferred from homology"/>
<evidence type="ECO:0000256" key="5">
    <source>
        <dbReference type="ARBA" id="ARBA00023239"/>
    </source>
</evidence>
<dbReference type="RefSeq" id="WP_191320555.1">
    <property type="nucleotide sequence ID" value="NZ_BNCG01000019.1"/>
</dbReference>
<dbReference type="SUPFAM" id="SSF51069">
    <property type="entry name" value="Carbonic anhydrase"/>
    <property type="match status" value="1"/>
</dbReference>
<organism evidence="9 10">
    <name type="scientific">Camelimonas fluminis</name>
    <dbReference type="NCBI Taxonomy" id="1576911"/>
    <lineage>
        <taxon>Bacteria</taxon>
        <taxon>Pseudomonadati</taxon>
        <taxon>Pseudomonadota</taxon>
        <taxon>Alphaproteobacteria</taxon>
        <taxon>Hyphomicrobiales</taxon>
        <taxon>Chelatococcaceae</taxon>
        <taxon>Camelimonas</taxon>
    </lineage>
</organism>
<dbReference type="Gene3D" id="3.10.200.10">
    <property type="entry name" value="Alpha carbonic anhydrase"/>
    <property type="match status" value="1"/>
</dbReference>
<evidence type="ECO:0000256" key="1">
    <source>
        <dbReference type="ARBA" id="ARBA00010718"/>
    </source>
</evidence>
<evidence type="ECO:0000313" key="9">
    <source>
        <dbReference type="EMBL" id="MFC3637620.1"/>
    </source>
</evidence>
<dbReference type="PANTHER" id="PTHR18952:SF265">
    <property type="entry name" value="CARBONIC ANHYDRASE"/>
    <property type="match status" value="1"/>
</dbReference>
<comment type="catalytic activity">
    <reaction evidence="6">
        <text>hydrogencarbonate + H(+) = CO2 + H2O</text>
        <dbReference type="Rhea" id="RHEA:10748"/>
        <dbReference type="ChEBI" id="CHEBI:15377"/>
        <dbReference type="ChEBI" id="CHEBI:15378"/>
        <dbReference type="ChEBI" id="CHEBI:16526"/>
        <dbReference type="ChEBI" id="CHEBI:17544"/>
        <dbReference type="EC" id="4.2.1.1"/>
    </reaction>
</comment>
<comment type="caution">
    <text evidence="9">The sequence shown here is derived from an EMBL/GenBank/DDBJ whole genome shotgun (WGS) entry which is preliminary data.</text>
</comment>
<feature type="domain" description="Alpha-carbonic anhydrase" evidence="8">
    <location>
        <begin position="30"/>
        <end position="252"/>
    </location>
</feature>
<protein>
    <recommendedName>
        <fullName evidence="2">carbonic anhydrase</fullName>
        <ecNumber evidence="2">4.2.1.1</ecNumber>
    </recommendedName>
</protein>
<dbReference type="InterPro" id="IPR023561">
    <property type="entry name" value="Carbonic_anhydrase_a-class"/>
</dbReference>
<evidence type="ECO:0000256" key="4">
    <source>
        <dbReference type="ARBA" id="ARBA00022833"/>
    </source>
</evidence>
<dbReference type="PANTHER" id="PTHR18952">
    <property type="entry name" value="CARBONIC ANHYDRASE"/>
    <property type="match status" value="1"/>
</dbReference>
<dbReference type="PROSITE" id="PS51144">
    <property type="entry name" value="ALPHA_CA_2"/>
    <property type="match status" value="1"/>
</dbReference>
<name>A0ABV7UFZ5_9HYPH</name>
<gene>
    <name evidence="9" type="ORF">ACFONL_09555</name>
</gene>
<reference evidence="10" key="1">
    <citation type="journal article" date="2019" name="Int. J. Syst. Evol. Microbiol.">
        <title>The Global Catalogue of Microorganisms (GCM) 10K type strain sequencing project: providing services to taxonomists for standard genome sequencing and annotation.</title>
        <authorList>
            <consortium name="The Broad Institute Genomics Platform"/>
            <consortium name="The Broad Institute Genome Sequencing Center for Infectious Disease"/>
            <person name="Wu L."/>
            <person name="Ma J."/>
        </authorList>
    </citation>
    <scope>NUCLEOTIDE SEQUENCE [LARGE SCALE GENOMIC DNA]</scope>
    <source>
        <strain evidence="10">KCTC 42282</strain>
    </source>
</reference>
<evidence type="ECO:0000256" key="7">
    <source>
        <dbReference type="SAM" id="SignalP"/>
    </source>
</evidence>
<dbReference type="Proteomes" id="UP001595704">
    <property type="component" value="Unassembled WGS sequence"/>
</dbReference>
<dbReference type="EMBL" id="JBHRYC010000040">
    <property type="protein sequence ID" value="MFC3637620.1"/>
    <property type="molecule type" value="Genomic_DNA"/>
</dbReference>
<keyword evidence="3" id="KW-0479">Metal-binding</keyword>
<keyword evidence="7" id="KW-0732">Signal</keyword>
<comment type="similarity">
    <text evidence="1">Belongs to the alpha-carbonic anhydrase family.</text>
</comment>
<evidence type="ECO:0000313" key="10">
    <source>
        <dbReference type="Proteomes" id="UP001595704"/>
    </source>
</evidence>
<dbReference type="InterPro" id="IPR001148">
    <property type="entry name" value="CA_dom"/>
</dbReference>
<keyword evidence="10" id="KW-1185">Reference proteome</keyword>
<feature type="signal peptide" evidence="7">
    <location>
        <begin position="1"/>
        <end position="24"/>
    </location>
</feature>
<evidence type="ECO:0000256" key="3">
    <source>
        <dbReference type="ARBA" id="ARBA00022723"/>
    </source>
</evidence>
<evidence type="ECO:0000259" key="8">
    <source>
        <dbReference type="PROSITE" id="PS51144"/>
    </source>
</evidence>
<evidence type="ECO:0000256" key="2">
    <source>
        <dbReference type="ARBA" id="ARBA00012925"/>
    </source>
</evidence>
<sequence>MAFTRRALLAALSVCPICAGVARAAESGSPHWSYEGHGGPARWGSLEQGFAACSVGNQQSPVDLDGAVTAAGAGPALAWKPDAFRVTNNGHTIQADVAGDAGAATIGGKTYMLRQFHFHAPSEHAVAGKRSAMEAHFVHAEADGSLLVLGVFLVPGQVNPAFAKIMATAPKAAGAQALDGALDPAGLLPHARSVYRYEGSLTTPPCSEVVDWNVLAAPVEVAQADIDAFRAIFPMNARPIQAMNRRFLLRLN</sequence>
<dbReference type="InterPro" id="IPR036398">
    <property type="entry name" value="CA_dom_sf"/>
</dbReference>